<keyword evidence="2 3" id="KW-0040">ANK repeat</keyword>
<dbReference type="STRING" id="225164.V3Z6A2"/>
<evidence type="ECO:0000256" key="1">
    <source>
        <dbReference type="ARBA" id="ARBA00022737"/>
    </source>
</evidence>
<dbReference type="Gene3D" id="1.25.40.20">
    <property type="entry name" value="Ankyrin repeat-containing domain"/>
    <property type="match status" value="2"/>
</dbReference>
<dbReference type="PROSITE" id="PS50088">
    <property type="entry name" value="ANK_REPEAT"/>
    <property type="match status" value="4"/>
</dbReference>
<dbReference type="RefSeq" id="XP_009063001.1">
    <property type="nucleotide sequence ID" value="XM_009064753.1"/>
</dbReference>
<evidence type="ECO:0000256" key="2">
    <source>
        <dbReference type="ARBA" id="ARBA00023043"/>
    </source>
</evidence>
<sequence>MMLIENGADINLSDSNKTTPLMTAIQYNNIDVAILLIKKGCELDTQDNDKETALHFAVQLSTLSLIDFLIKHGANINIKDRNHNTPLILSTKRQEEKIAMLLMDNGADINIKDRYGDTPLIISIKNRYKKIAMMLIDNGADLNAVDPNGDSLLISAIRNNLGDVALNFIKHGYRSDLSPCHDCYPGILCHFLMKAYLDFNKRHQRFLELLFLSGSCTQSRLFMLLKDPLYFSQFEKNPEILHWIESKSCSPMSLKNIARIAILAHIQPNKTKNIEETELPMTLRHFLQFNDIIDNGPIPMITRRISEETSKT</sequence>
<gene>
    <name evidence="4" type="ORF">LOTGIDRAFT_176017</name>
</gene>
<protein>
    <submittedName>
        <fullName evidence="4">Uncharacterized protein</fullName>
    </submittedName>
</protein>
<dbReference type="EMBL" id="KB203103">
    <property type="protein sequence ID" value="ESO86313.1"/>
    <property type="molecule type" value="Genomic_DNA"/>
</dbReference>
<proteinExistence type="predicted"/>
<evidence type="ECO:0000313" key="5">
    <source>
        <dbReference type="Proteomes" id="UP000030746"/>
    </source>
</evidence>
<dbReference type="KEGG" id="lgi:LOTGIDRAFT_176017"/>
<dbReference type="GeneID" id="20243544"/>
<dbReference type="PROSITE" id="PS50297">
    <property type="entry name" value="ANK_REP_REGION"/>
    <property type="match status" value="4"/>
</dbReference>
<dbReference type="PANTHER" id="PTHR24198:SF165">
    <property type="entry name" value="ANKYRIN REPEAT-CONTAINING PROTEIN-RELATED"/>
    <property type="match status" value="1"/>
</dbReference>
<feature type="repeat" description="ANK" evidence="3">
    <location>
        <begin position="16"/>
        <end position="48"/>
    </location>
</feature>
<dbReference type="InterPro" id="IPR036770">
    <property type="entry name" value="Ankyrin_rpt-contain_sf"/>
</dbReference>
<dbReference type="AlphaFoldDB" id="V3Z6A2"/>
<feature type="repeat" description="ANK" evidence="3">
    <location>
        <begin position="82"/>
        <end position="114"/>
    </location>
</feature>
<dbReference type="OrthoDB" id="6130038at2759"/>
<organism evidence="4 5">
    <name type="scientific">Lottia gigantea</name>
    <name type="common">Giant owl limpet</name>
    <dbReference type="NCBI Taxonomy" id="225164"/>
    <lineage>
        <taxon>Eukaryota</taxon>
        <taxon>Metazoa</taxon>
        <taxon>Spiralia</taxon>
        <taxon>Lophotrochozoa</taxon>
        <taxon>Mollusca</taxon>
        <taxon>Gastropoda</taxon>
        <taxon>Patellogastropoda</taxon>
        <taxon>Lottioidea</taxon>
        <taxon>Lottiidae</taxon>
        <taxon>Lottia</taxon>
    </lineage>
</organism>
<keyword evidence="1" id="KW-0677">Repeat</keyword>
<dbReference type="PANTHER" id="PTHR24198">
    <property type="entry name" value="ANKYRIN REPEAT AND PROTEIN KINASE DOMAIN-CONTAINING PROTEIN"/>
    <property type="match status" value="1"/>
</dbReference>
<dbReference type="SMART" id="SM00248">
    <property type="entry name" value="ANK"/>
    <property type="match status" value="5"/>
</dbReference>
<name>V3Z6A2_LOTGI</name>
<accession>V3Z6A2</accession>
<evidence type="ECO:0000313" key="4">
    <source>
        <dbReference type="EMBL" id="ESO86313.1"/>
    </source>
</evidence>
<dbReference type="SUPFAM" id="SSF48403">
    <property type="entry name" value="Ankyrin repeat"/>
    <property type="match status" value="1"/>
</dbReference>
<feature type="repeat" description="ANK" evidence="3">
    <location>
        <begin position="115"/>
        <end position="147"/>
    </location>
</feature>
<reference evidence="4 5" key="1">
    <citation type="journal article" date="2013" name="Nature">
        <title>Insights into bilaterian evolution from three spiralian genomes.</title>
        <authorList>
            <person name="Simakov O."/>
            <person name="Marletaz F."/>
            <person name="Cho S.J."/>
            <person name="Edsinger-Gonzales E."/>
            <person name="Havlak P."/>
            <person name="Hellsten U."/>
            <person name="Kuo D.H."/>
            <person name="Larsson T."/>
            <person name="Lv J."/>
            <person name="Arendt D."/>
            <person name="Savage R."/>
            <person name="Osoegawa K."/>
            <person name="de Jong P."/>
            <person name="Grimwood J."/>
            <person name="Chapman J.A."/>
            <person name="Shapiro H."/>
            <person name="Aerts A."/>
            <person name="Otillar R.P."/>
            <person name="Terry A.Y."/>
            <person name="Boore J.L."/>
            <person name="Grigoriev I.V."/>
            <person name="Lindberg D.R."/>
            <person name="Seaver E.C."/>
            <person name="Weisblat D.A."/>
            <person name="Putnam N.H."/>
            <person name="Rokhsar D.S."/>
        </authorList>
    </citation>
    <scope>NUCLEOTIDE SEQUENCE [LARGE SCALE GENOMIC DNA]</scope>
</reference>
<dbReference type="InterPro" id="IPR002110">
    <property type="entry name" value="Ankyrin_rpt"/>
</dbReference>
<feature type="repeat" description="ANK" evidence="3">
    <location>
        <begin position="49"/>
        <end position="81"/>
    </location>
</feature>
<dbReference type="CTD" id="20243544"/>
<dbReference type="Proteomes" id="UP000030746">
    <property type="component" value="Unassembled WGS sequence"/>
</dbReference>
<dbReference type="OMA" id="WTDVHYE"/>
<evidence type="ECO:0000256" key="3">
    <source>
        <dbReference type="PROSITE-ProRule" id="PRU00023"/>
    </source>
</evidence>
<keyword evidence="5" id="KW-1185">Reference proteome</keyword>
<dbReference type="Pfam" id="PF12796">
    <property type="entry name" value="Ank_2"/>
    <property type="match status" value="2"/>
</dbReference>
<dbReference type="HOGENOM" id="CLU_892231_0_0_1"/>